<accession>A0A8J2S8R0</accession>
<sequence>MDICGASRDASFDPNGLCCGTTATPRPTLLRGTTPPTDAGGCLACHACGGSADCPATSYCRGNGVCQGFPDYPSFDPRGECCARP</sequence>
<dbReference type="Proteomes" id="UP000789595">
    <property type="component" value="Unassembled WGS sequence"/>
</dbReference>
<protein>
    <submittedName>
        <fullName evidence="1">Uncharacterized protein</fullName>
    </submittedName>
</protein>
<keyword evidence="2" id="KW-1185">Reference proteome</keyword>
<dbReference type="EMBL" id="CAKKNE010000002">
    <property type="protein sequence ID" value="CAH0367748.1"/>
    <property type="molecule type" value="Genomic_DNA"/>
</dbReference>
<evidence type="ECO:0000313" key="2">
    <source>
        <dbReference type="Proteomes" id="UP000789595"/>
    </source>
</evidence>
<proteinExistence type="predicted"/>
<reference evidence="1" key="1">
    <citation type="submission" date="2021-11" db="EMBL/GenBank/DDBJ databases">
        <authorList>
            <consortium name="Genoscope - CEA"/>
            <person name="William W."/>
        </authorList>
    </citation>
    <scope>NUCLEOTIDE SEQUENCE</scope>
</reference>
<name>A0A8J2S8R0_9STRA</name>
<dbReference type="AlphaFoldDB" id="A0A8J2S8R0"/>
<gene>
    <name evidence="1" type="ORF">PECAL_2P07840</name>
</gene>
<evidence type="ECO:0000313" key="1">
    <source>
        <dbReference type="EMBL" id="CAH0367748.1"/>
    </source>
</evidence>
<organism evidence="1 2">
    <name type="scientific">Pelagomonas calceolata</name>
    <dbReference type="NCBI Taxonomy" id="35677"/>
    <lineage>
        <taxon>Eukaryota</taxon>
        <taxon>Sar</taxon>
        <taxon>Stramenopiles</taxon>
        <taxon>Ochrophyta</taxon>
        <taxon>Pelagophyceae</taxon>
        <taxon>Pelagomonadales</taxon>
        <taxon>Pelagomonadaceae</taxon>
        <taxon>Pelagomonas</taxon>
    </lineage>
</organism>
<comment type="caution">
    <text evidence="1">The sequence shown here is derived from an EMBL/GenBank/DDBJ whole genome shotgun (WGS) entry which is preliminary data.</text>
</comment>